<feature type="compositionally biased region" description="Basic and acidic residues" evidence="1">
    <location>
        <begin position="128"/>
        <end position="141"/>
    </location>
</feature>
<comment type="caution">
    <text evidence="2">The sequence shown here is derived from an EMBL/GenBank/DDBJ whole genome shotgun (WGS) entry which is preliminary data.</text>
</comment>
<feature type="compositionally biased region" description="Basic and acidic residues" evidence="1">
    <location>
        <begin position="70"/>
        <end position="81"/>
    </location>
</feature>
<proteinExistence type="predicted"/>
<name>A0A918NCC9_9PROT</name>
<protein>
    <submittedName>
        <fullName evidence="2">Uncharacterized protein</fullName>
    </submittedName>
</protein>
<sequence>MLTKAILTGGVLSLLAGSIVYFGTEGADAMDFSSESSKSFDLSGDTTSTVKSSEAETETDNLAGSADMSPPKDEAKPKTRWLDQYLKASKPKAEPKPEAKPEADDKQSDENDRGDARDEAKGTYVVSEEPRDETVGAHDDRPEADEYAGGPQGDFSEVFGLVSSRKDVDYDRVLVEAEKLLVVDMRNEALLEIVDYAVSRGDMEKATQIGRNLSSPELRDTARARIGKGLALRGDAESAFAIIEDIEIDELAAPIRLEIIAALMMTPEERLEASVFGRMNR</sequence>
<feature type="compositionally biased region" description="Low complexity" evidence="1">
    <location>
        <begin position="32"/>
        <end position="45"/>
    </location>
</feature>
<dbReference type="RefSeq" id="WP_189580593.1">
    <property type="nucleotide sequence ID" value="NZ_BMYV01000001.1"/>
</dbReference>
<dbReference type="AlphaFoldDB" id="A0A918NCC9"/>
<keyword evidence="3" id="KW-1185">Reference proteome</keyword>
<dbReference type="Proteomes" id="UP000600865">
    <property type="component" value="Unassembled WGS sequence"/>
</dbReference>
<evidence type="ECO:0000313" key="2">
    <source>
        <dbReference type="EMBL" id="GGX57948.1"/>
    </source>
</evidence>
<dbReference type="Gene3D" id="1.25.40.10">
    <property type="entry name" value="Tetratricopeptide repeat domain"/>
    <property type="match status" value="1"/>
</dbReference>
<evidence type="ECO:0000256" key="1">
    <source>
        <dbReference type="SAM" id="MobiDB-lite"/>
    </source>
</evidence>
<evidence type="ECO:0000313" key="3">
    <source>
        <dbReference type="Proteomes" id="UP000600865"/>
    </source>
</evidence>
<dbReference type="InterPro" id="IPR011990">
    <property type="entry name" value="TPR-like_helical_dom_sf"/>
</dbReference>
<organism evidence="2 3">
    <name type="scientific">Litorimonas cladophorae</name>
    <dbReference type="NCBI Taxonomy" id="1220491"/>
    <lineage>
        <taxon>Bacteria</taxon>
        <taxon>Pseudomonadati</taxon>
        <taxon>Pseudomonadota</taxon>
        <taxon>Alphaproteobacteria</taxon>
        <taxon>Maricaulales</taxon>
        <taxon>Robiginitomaculaceae</taxon>
    </lineage>
</organism>
<feature type="compositionally biased region" description="Basic and acidic residues" evidence="1">
    <location>
        <begin position="91"/>
        <end position="121"/>
    </location>
</feature>
<dbReference type="EMBL" id="BMYV01000001">
    <property type="protein sequence ID" value="GGX57948.1"/>
    <property type="molecule type" value="Genomic_DNA"/>
</dbReference>
<accession>A0A918NCC9</accession>
<reference evidence="2 3" key="1">
    <citation type="journal article" date="2014" name="Int. J. Syst. Evol. Microbiol.">
        <title>Complete genome sequence of Corynebacterium casei LMG S-19264T (=DSM 44701T), isolated from a smear-ripened cheese.</title>
        <authorList>
            <consortium name="US DOE Joint Genome Institute (JGI-PGF)"/>
            <person name="Walter F."/>
            <person name="Albersmeier A."/>
            <person name="Kalinowski J."/>
            <person name="Ruckert C."/>
        </authorList>
    </citation>
    <scope>NUCLEOTIDE SEQUENCE [LARGE SCALE GENOMIC DNA]</scope>
    <source>
        <strain evidence="2 3">KCTC 23968</strain>
    </source>
</reference>
<feature type="region of interest" description="Disordered" evidence="1">
    <location>
        <begin position="32"/>
        <end position="155"/>
    </location>
</feature>
<gene>
    <name evidence="2" type="ORF">GCM10011309_03840</name>
</gene>